<evidence type="ECO:0000313" key="4">
    <source>
        <dbReference type="Proteomes" id="UP000054350"/>
    </source>
</evidence>
<accession>A0A0L0SG37</accession>
<dbReference type="CDD" id="cd10229">
    <property type="entry name" value="ASKHA_NBD_HSP70_HSPA12"/>
    <property type="match status" value="1"/>
</dbReference>
<dbReference type="InterPro" id="IPR007720">
    <property type="entry name" value="PigQ/GPI1"/>
</dbReference>
<reference evidence="3 4" key="2">
    <citation type="submission" date="2009-11" db="EMBL/GenBank/DDBJ databases">
        <title>The Genome Sequence of Allomyces macrogynus strain ATCC 38327.</title>
        <authorList>
            <consortium name="The Broad Institute Genome Sequencing Platform"/>
            <person name="Russ C."/>
            <person name="Cuomo C."/>
            <person name="Shea T."/>
            <person name="Young S.K."/>
            <person name="Zeng Q."/>
            <person name="Koehrsen M."/>
            <person name="Haas B."/>
            <person name="Borodovsky M."/>
            <person name="Guigo R."/>
            <person name="Alvarado L."/>
            <person name="Berlin A."/>
            <person name="Borenstein D."/>
            <person name="Chen Z."/>
            <person name="Engels R."/>
            <person name="Freedman E."/>
            <person name="Gellesch M."/>
            <person name="Goldberg J."/>
            <person name="Griggs A."/>
            <person name="Gujja S."/>
            <person name="Heiman D."/>
            <person name="Hepburn T."/>
            <person name="Howarth C."/>
            <person name="Jen D."/>
            <person name="Larson L."/>
            <person name="Lewis B."/>
            <person name="Mehta T."/>
            <person name="Park D."/>
            <person name="Pearson M."/>
            <person name="Roberts A."/>
            <person name="Saif S."/>
            <person name="Shenoy N."/>
            <person name="Sisk P."/>
            <person name="Stolte C."/>
            <person name="Sykes S."/>
            <person name="Walk T."/>
            <person name="White J."/>
            <person name="Yandava C."/>
            <person name="Burger G."/>
            <person name="Gray M.W."/>
            <person name="Holland P.W.H."/>
            <person name="King N."/>
            <person name="Lang F.B.F."/>
            <person name="Roger A.J."/>
            <person name="Ruiz-Trillo I."/>
            <person name="Lander E."/>
            <person name="Nusbaum C."/>
        </authorList>
    </citation>
    <scope>NUCLEOTIDE SEQUENCE [LARGE SCALE GENOMIC DNA]</scope>
    <source>
        <strain evidence="3 4">ATCC 38327</strain>
    </source>
</reference>
<feature type="region of interest" description="Disordered" evidence="1">
    <location>
        <begin position="571"/>
        <end position="602"/>
    </location>
</feature>
<dbReference type="Proteomes" id="UP000054350">
    <property type="component" value="Unassembled WGS sequence"/>
</dbReference>
<name>A0A0L0SG37_ALLM3</name>
<feature type="region of interest" description="Disordered" evidence="1">
    <location>
        <begin position="767"/>
        <end position="786"/>
    </location>
</feature>
<dbReference type="PANTHER" id="PTHR14187">
    <property type="entry name" value="ALPHA KINASE/ELONGATION FACTOR 2 KINASE"/>
    <property type="match status" value="1"/>
</dbReference>
<dbReference type="GO" id="GO:0016020">
    <property type="term" value="C:membrane"/>
    <property type="evidence" value="ECO:0007669"/>
    <property type="project" value="InterPro"/>
</dbReference>
<evidence type="ECO:0000256" key="1">
    <source>
        <dbReference type="SAM" id="MobiDB-lite"/>
    </source>
</evidence>
<dbReference type="eggNOG" id="KOG0101">
    <property type="taxonomic scope" value="Eukaryota"/>
</dbReference>
<evidence type="ECO:0008006" key="5">
    <source>
        <dbReference type="Google" id="ProtNLM"/>
    </source>
</evidence>
<dbReference type="Gene3D" id="3.30.420.40">
    <property type="match status" value="2"/>
</dbReference>
<dbReference type="eggNOG" id="KOG1183">
    <property type="taxonomic scope" value="Eukaryota"/>
</dbReference>
<dbReference type="InterPro" id="IPR043129">
    <property type="entry name" value="ATPase_NBD"/>
</dbReference>
<feature type="transmembrane region" description="Helical" evidence="2">
    <location>
        <begin position="883"/>
        <end position="901"/>
    </location>
</feature>
<feature type="transmembrane region" description="Helical" evidence="2">
    <location>
        <begin position="988"/>
        <end position="1012"/>
    </location>
</feature>
<feature type="transmembrane region" description="Helical" evidence="2">
    <location>
        <begin position="951"/>
        <end position="968"/>
    </location>
</feature>
<keyword evidence="4" id="KW-1185">Reference proteome</keyword>
<dbReference type="Gene3D" id="3.90.640.10">
    <property type="entry name" value="Actin, Chain A, domain 4"/>
    <property type="match status" value="1"/>
</dbReference>
<organism evidence="3 4">
    <name type="scientific">Allomyces macrogynus (strain ATCC 38327)</name>
    <name type="common">Allomyces javanicus var. macrogynus</name>
    <dbReference type="NCBI Taxonomy" id="578462"/>
    <lineage>
        <taxon>Eukaryota</taxon>
        <taxon>Fungi</taxon>
        <taxon>Fungi incertae sedis</taxon>
        <taxon>Blastocladiomycota</taxon>
        <taxon>Blastocladiomycetes</taxon>
        <taxon>Blastocladiales</taxon>
        <taxon>Blastocladiaceae</taxon>
        <taxon>Allomyces</taxon>
    </lineage>
</organism>
<protein>
    <recommendedName>
        <fullName evidence="5">Hsp70-like protein</fullName>
    </recommendedName>
</protein>
<evidence type="ECO:0000256" key="2">
    <source>
        <dbReference type="SAM" id="Phobius"/>
    </source>
</evidence>
<keyword evidence="2" id="KW-0812">Transmembrane</keyword>
<feature type="compositionally biased region" description="Low complexity" evidence="1">
    <location>
        <begin position="571"/>
        <end position="581"/>
    </location>
</feature>
<dbReference type="EMBL" id="GG745338">
    <property type="protein sequence ID" value="KNE61432.1"/>
    <property type="molecule type" value="Genomic_DNA"/>
</dbReference>
<dbReference type="VEuPathDB" id="FungiDB:AMAG_18624"/>
<dbReference type="STRING" id="578462.A0A0L0SG37"/>
<dbReference type="Pfam" id="PF05024">
    <property type="entry name" value="Gpi1"/>
    <property type="match status" value="1"/>
</dbReference>
<dbReference type="OrthoDB" id="2963168at2759"/>
<dbReference type="AlphaFoldDB" id="A0A0L0SG37"/>
<dbReference type="PANTHER" id="PTHR14187:SF5">
    <property type="entry name" value="HEAT SHOCK 70 KDA PROTEIN 12A"/>
    <property type="match status" value="1"/>
</dbReference>
<dbReference type="GO" id="GO:0006506">
    <property type="term" value="P:GPI anchor biosynthetic process"/>
    <property type="evidence" value="ECO:0007669"/>
    <property type="project" value="InterPro"/>
</dbReference>
<feature type="transmembrane region" description="Helical" evidence="2">
    <location>
        <begin position="908"/>
        <end position="931"/>
    </location>
</feature>
<proteinExistence type="predicted"/>
<evidence type="ECO:0000313" key="3">
    <source>
        <dbReference type="EMBL" id="KNE61432.1"/>
    </source>
</evidence>
<gene>
    <name evidence="3" type="ORF">AMAG_18624</name>
</gene>
<keyword evidence="2" id="KW-0472">Membrane</keyword>
<keyword evidence="2" id="KW-1133">Transmembrane helix</keyword>
<dbReference type="SUPFAM" id="SSF53067">
    <property type="entry name" value="Actin-like ATPase domain"/>
    <property type="match status" value="2"/>
</dbReference>
<reference evidence="3 4" key="1">
    <citation type="submission" date="2009-11" db="EMBL/GenBank/DDBJ databases">
        <title>Annotation of Allomyces macrogynus ATCC 38327.</title>
        <authorList>
            <consortium name="The Broad Institute Genome Sequencing Platform"/>
            <person name="Russ C."/>
            <person name="Cuomo C."/>
            <person name="Burger G."/>
            <person name="Gray M.W."/>
            <person name="Holland P.W.H."/>
            <person name="King N."/>
            <person name="Lang F.B.F."/>
            <person name="Roger A.J."/>
            <person name="Ruiz-Trillo I."/>
            <person name="Young S.K."/>
            <person name="Zeng Q."/>
            <person name="Gargeya S."/>
            <person name="Fitzgerald M."/>
            <person name="Haas B."/>
            <person name="Abouelleil A."/>
            <person name="Alvarado L."/>
            <person name="Arachchi H.M."/>
            <person name="Berlin A."/>
            <person name="Chapman S.B."/>
            <person name="Gearin G."/>
            <person name="Goldberg J."/>
            <person name="Griggs A."/>
            <person name="Gujja S."/>
            <person name="Hansen M."/>
            <person name="Heiman D."/>
            <person name="Howarth C."/>
            <person name="Larimer J."/>
            <person name="Lui A."/>
            <person name="MacDonald P.J.P."/>
            <person name="McCowen C."/>
            <person name="Montmayeur A."/>
            <person name="Murphy C."/>
            <person name="Neiman D."/>
            <person name="Pearson M."/>
            <person name="Priest M."/>
            <person name="Roberts A."/>
            <person name="Saif S."/>
            <person name="Shea T."/>
            <person name="Sisk P."/>
            <person name="Stolte C."/>
            <person name="Sykes S."/>
            <person name="Wortman J."/>
            <person name="Nusbaum C."/>
            <person name="Birren B."/>
        </authorList>
    </citation>
    <scope>NUCLEOTIDE SEQUENCE [LARGE SCALE GENOMIC DNA]</scope>
    <source>
        <strain evidence="3 4">ATCC 38327</strain>
    </source>
</reference>
<sequence length="1083" mass="119052">MVEIKFVVAIDFGTSHSGFAYVHKGAPDDITAIYDWDFGPTPYAKTLTAILYDGDLNPITFGYAARAKFASLKREQRTKHQYLTRFKLYLDEQFERENPPIAHEDGAVVVIGDFLRFMFDKVCSVLQDKFAEFRPESVHWALTVPAMWSDRAKHYMRKAASYAGIVDEPNSTRLSIILEPEAAALFVSSKVSEGRLKHDDVFMILDAGGGTVDLTAHRVKEENGRQFFGEVAPGVGRSCGSTFVDDNFVAFFKSKVGADAYDRANASAPDKVLGILTKFESMKRSFSGDDHDAEYQIEIPNAVQKEMSAADVSKLEEEQEGYADDVKVSAADMKSFFDPVVADITHLVDEMLKRCKDVGVPVTKILCVGGFSESRYLIRAVRARYEPQDLSVICPADPGAIVVKGAVQFGLDPKSIASRRMRRTYGLAVRGYWDDSYPESKRTWDRYQSTYMVEDKFDKLVTIGQEVSADFVARRQYYPPAIWAQSIRLSLYCSDDSDPRFVDDPGCAQLVEISIPLALDQAGSINDYPISIAVHFGASEIKISAINQKTGERFSHTVNYDAARAVAAAGAPVAGNDPAPDIGDKRARDSAGNGGDTNKRARMHDDELRLLWGRRPQLPTWIVTRCEPVPRLGAVERDERREMQNASSVAGENDGNRERETVIGWWRRDDGARPRGDAETARACDVFEESAPVLVVSRDDSGQIVAVVLQEANDSATEVLSSLTVILYDPQHPPRSCGQRPATVTANPLEYHFPRMMSSVDWPATLSFLGSPTPQPPPPSRAETSDKGAWAMPSQLRHRIHLLTAAPTSAADRWRAVSDAVLGAAVAVVACVSLAHVAAHAPTTLDTYLVDHVLVALEWLKSWPAGLKLNNQYARFLGDLCTWVVQGWHLVAVGPVGQFLISGSADSTAAHLAAGVIGAIAGFPVMVAAMLDAWRVVTAHIRVLHVATARLGAWQARTSAALLSLFLGKMRNPLRARVDAGEFAADQLLMGTLLLTVLVFLFPTVAAYWAFFGAAHFVVVGPDTVARAILAHPLPVAVVTQYLWNPAQFPGRARLVWDATRGAYAVKSERKRLLRVLYDESIM</sequence>